<keyword evidence="2" id="KW-1185">Reference proteome</keyword>
<evidence type="ECO:0000313" key="1">
    <source>
        <dbReference type="EMBL" id="KAL3566951.1"/>
    </source>
</evidence>
<name>A0ACC4AL91_POPAL</name>
<gene>
    <name evidence="1" type="ORF">D5086_032366</name>
</gene>
<accession>A0ACC4AL91</accession>
<dbReference type="Proteomes" id="UP000309997">
    <property type="component" value="Unassembled WGS sequence"/>
</dbReference>
<comment type="caution">
    <text evidence="1">The sequence shown here is derived from an EMBL/GenBank/DDBJ whole genome shotgun (WGS) entry which is preliminary data.</text>
</comment>
<organism evidence="1 2">
    <name type="scientific">Populus alba</name>
    <name type="common">White poplar</name>
    <dbReference type="NCBI Taxonomy" id="43335"/>
    <lineage>
        <taxon>Eukaryota</taxon>
        <taxon>Viridiplantae</taxon>
        <taxon>Streptophyta</taxon>
        <taxon>Embryophyta</taxon>
        <taxon>Tracheophyta</taxon>
        <taxon>Spermatophyta</taxon>
        <taxon>Magnoliopsida</taxon>
        <taxon>eudicotyledons</taxon>
        <taxon>Gunneridae</taxon>
        <taxon>Pentapetalae</taxon>
        <taxon>rosids</taxon>
        <taxon>fabids</taxon>
        <taxon>Malpighiales</taxon>
        <taxon>Salicaceae</taxon>
        <taxon>Saliceae</taxon>
        <taxon>Populus</taxon>
    </lineage>
</organism>
<proteinExistence type="predicted"/>
<reference evidence="1 2" key="1">
    <citation type="journal article" date="2024" name="Plant Biotechnol. J.">
        <title>Genome and CRISPR/Cas9 system of a widespread forest tree (Populus alba) in the world.</title>
        <authorList>
            <person name="Liu Y.J."/>
            <person name="Jiang P.F."/>
            <person name="Han X.M."/>
            <person name="Li X.Y."/>
            <person name="Wang H.M."/>
            <person name="Wang Y.J."/>
            <person name="Wang X.X."/>
            <person name="Zeng Q.Y."/>
        </authorList>
    </citation>
    <scope>NUCLEOTIDE SEQUENCE [LARGE SCALE GENOMIC DNA]</scope>
    <source>
        <strain evidence="2">cv. PAL-ZL1</strain>
    </source>
</reference>
<protein>
    <submittedName>
        <fullName evidence="1">Uncharacterized protein</fullName>
    </submittedName>
</protein>
<sequence length="86" mass="10133">MAGSAMLSRRIAIILILQALRHASLVTRRRQGQVRLLPPTRDFNWVKYQYEVRYDSHLCDKNLEGLSAEDVFLRQMIVIERPHNKE</sequence>
<evidence type="ECO:0000313" key="2">
    <source>
        <dbReference type="Proteomes" id="UP000309997"/>
    </source>
</evidence>
<dbReference type="EMBL" id="RCHU02000018">
    <property type="protein sequence ID" value="KAL3566951.1"/>
    <property type="molecule type" value="Genomic_DNA"/>
</dbReference>